<reference evidence="2" key="1">
    <citation type="submission" date="2016-08" db="EMBL/GenBank/DDBJ databases">
        <authorList>
            <person name="Seilhamer J.J."/>
        </authorList>
    </citation>
    <scope>NUCLEOTIDE SEQUENCE</scope>
    <source>
        <strain evidence="2">86-1</strain>
    </source>
</reference>
<name>A0A212L1V5_9BACT</name>
<protein>
    <submittedName>
        <fullName evidence="2">Uncharacterized protein</fullName>
    </submittedName>
</protein>
<dbReference type="EMBL" id="FMJC01000002">
    <property type="protein sequence ID" value="SCM71533.1"/>
    <property type="molecule type" value="Genomic_DNA"/>
</dbReference>
<organism evidence="2">
    <name type="scientific">uncultured Desulfovibrio sp</name>
    <dbReference type="NCBI Taxonomy" id="167968"/>
    <lineage>
        <taxon>Bacteria</taxon>
        <taxon>Pseudomonadati</taxon>
        <taxon>Thermodesulfobacteriota</taxon>
        <taxon>Desulfovibrionia</taxon>
        <taxon>Desulfovibrionales</taxon>
        <taxon>Desulfovibrionaceae</taxon>
        <taxon>Desulfovibrio</taxon>
        <taxon>environmental samples</taxon>
    </lineage>
</organism>
<gene>
    <name evidence="2" type="ORF">KL86DES1_20033</name>
</gene>
<keyword evidence="1" id="KW-0472">Membrane</keyword>
<accession>A0A212L1V5</accession>
<evidence type="ECO:0000313" key="2">
    <source>
        <dbReference type="EMBL" id="SCM71533.1"/>
    </source>
</evidence>
<sequence length="79" mass="9286">MLSMWRSKVIANDLCLIFTFNKHNYKSFNNVVQLTIVLLNVYMHALMLIVYNVYLCCIICRVDVYLFINLFEVGGINVF</sequence>
<feature type="transmembrane region" description="Helical" evidence="1">
    <location>
        <begin position="31"/>
        <end position="54"/>
    </location>
</feature>
<keyword evidence="1" id="KW-1133">Transmembrane helix</keyword>
<evidence type="ECO:0000256" key="1">
    <source>
        <dbReference type="SAM" id="Phobius"/>
    </source>
</evidence>
<dbReference type="AlphaFoldDB" id="A0A212L1V5"/>
<keyword evidence="1" id="KW-0812">Transmembrane</keyword>
<proteinExistence type="predicted"/>